<dbReference type="Gene3D" id="1.10.287.110">
    <property type="entry name" value="DnaJ domain"/>
    <property type="match status" value="1"/>
</dbReference>
<dbReference type="PANTHER" id="PTHR24074">
    <property type="entry name" value="CO-CHAPERONE PROTEIN DJLA"/>
    <property type="match status" value="1"/>
</dbReference>
<dbReference type="Proteomes" id="UP000652681">
    <property type="component" value="Unassembled WGS sequence"/>
</dbReference>
<keyword evidence="4" id="KW-1185">Reference proteome</keyword>
<keyword evidence="1" id="KW-0472">Membrane</keyword>
<dbReference type="PRINTS" id="PR00625">
    <property type="entry name" value="JDOMAIN"/>
</dbReference>
<dbReference type="CDD" id="cd06257">
    <property type="entry name" value="DnaJ"/>
    <property type="match status" value="1"/>
</dbReference>
<evidence type="ECO:0000313" key="3">
    <source>
        <dbReference type="EMBL" id="MBC9811248.1"/>
    </source>
</evidence>
<dbReference type="SMART" id="SM00271">
    <property type="entry name" value="DnaJ"/>
    <property type="match status" value="1"/>
</dbReference>
<dbReference type="RefSeq" id="WP_163490442.1">
    <property type="nucleotide sequence ID" value="NZ_JACVEL010000001.1"/>
</dbReference>
<evidence type="ECO:0000259" key="2">
    <source>
        <dbReference type="PROSITE" id="PS50076"/>
    </source>
</evidence>
<dbReference type="AlphaFoldDB" id="A0A8J6P9S4"/>
<dbReference type="EMBL" id="JACVEL010000001">
    <property type="protein sequence ID" value="MBC9811248.1"/>
    <property type="molecule type" value="Genomic_DNA"/>
</dbReference>
<dbReference type="Gene3D" id="1.10.3680.10">
    <property type="entry name" value="TerB-like"/>
    <property type="match status" value="1"/>
</dbReference>
<keyword evidence="1" id="KW-1133">Transmembrane helix</keyword>
<name>A0A8J6P9S4_9FLAO</name>
<gene>
    <name evidence="3" type="ORF">H9Y05_02055</name>
</gene>
<protein>
    <submittedName>
        <fullName evidence="3">TerB family tellurite resistance protein</fullName>
    </submittedName>
</protein>
<dbReference type="PROSITE" id="PS50076">
    <property type="entry name" value="DNAJ_2"/>
    <property type="match status" value="1"/>
</dbReference>
<reference evidence="3" key="1">
    <citation type="submission" date="2020-09" db="EMBL/GenBank/DDBJ databases">
        <title>Taishania pollutisoli gen. nov., sp. nov., Isolated from Tetrabromobisphenol A-Contaminated Soil.</title>
        <authorList>
            <person name="Chen Q."/>
        </authorList>
    </citation>
    <scope>NUCLEOTIDE SEQUENCE</scope>
    <source>
        <strain evidence="3">CZZ-1</strain>
    </source>
</reference>
<dbReference type="InterPro" id="IPR050817">
    <property type="entry name" value="DjlA_DnaK_co-chaperone"/>
</dbReference>
<dbReference type="InterPro" id="IPR036869">
    <property type="entry name" value="J_dom_sf"/>
</dbReference>
<organism evidence="3 4">
    <name type="scientific">Taishania pollutisoli</name>
    <dbReference type="NCBI Taxonomy" id="2766479"/>
    <lineage>
        <taxon>Bacteria</taxon>
        <taxon>Pseudomonadati</taxon>
        <taxon>Bacteroidota</taxon>
        <taxon>Flavobacteriia</taxon>
        <taxon>Flavobacteriales</taxon>
        <taxon>Crocinitomicaceae</taxon>
        <taxon>Taishania</taxon>
    </lineage>
</organism>
<feature type="domain" description="J" evidence="2">
    <location>
        <begin position="194"/>
        <end position="258"/>
    </location>
</feature>
<feature type="transmembrane region" description="Helical" evidence="1">
    <location>
        <begin position="6"/>
        <end position="30"/>
    </location>
</feature>
<evidence type="ECO:0000256" key="1">
    <source>
        <dbReference type="SAM" id="Phobius"/>
    </source>
</evidence>
<comment type="caution">
    <text evidence="3">The sequence shown here is derived from an EMBL/GenBank/DDBJ whole genome shotgun (WGS) entry which is preliminary data.</text>
</comment>
<dbReference type="SUPFAM" id="SSF46565">
    <property type="entry name" value="Chaperone J-domain"/>
    <property type="match status" value="1"/>
</dbReference>
<sequence length="258" mass="29457">MFGIILGFLTYFTTRSFIAAFFAFLIGSYIDNLQRVRNTQNKQGGGQHGRRSAEDIYNYYQSRSARATDVPTTLMALSAAVMKADGKVLKVELSYVKAFFNQQFGHQFSTEHLQSLKNYLNNDIPITQICADVRIHLRPESRLQLIHYLFGIARVDGDVSASELNVISNIASMMGIPQADFESVKNMFYRNVDSDYKILGIEESATDEEVKRAYRKMAVKFHPDKVAQMGEEFQKGAKEKFQKIQEAYEAIKKRRGMK</sequence>
<accession>A0A8J6P9S4</accession>
<dbReference type="InterPro" id="IPR007791">
    <property type="entry name" value="DjlA_N"/>
</dbReference>
<dbReference type="InterPro" id="IPR029024">
    <property type="entry name" value="TerB-like"/>
</dbReference>
<keyword evidence="1" id="KW-0812">Transmembrane</keyword>
<dbReference type="Pfam" id="PF05099">
    <property type="entry name" value="TerB"/>
    <property type="match status" value="1"/>
</dbReference>
<dbReference type="Pfam" id="PF00226">
    <property type="entry name" value="DnaJ"/>
    <property type="match status" value="1"/>
</dbReference>
<proteinExistence type="predicted"/>
<evidence type="ECO:0000313" key="4">
    <source>
        <dbReference type="Proteomes" id="UP000652681"/>
    </source>
</evidence>
<dbReference type="InterPro" id="IPR001623">
    <property type="entry name" value="DnaJ_domain"/>
</dbReference>